<keyword evidence="1" id="KW-0449">Lipoprotein</keyword>
<keyword evidence="2" id="KW-1185">Reference proteome</keyword>
<proteinExistence type="predicted"/>
<dbReference type="EMBL" id="BMFN01000001">
    <property type="protein sequence ID" value="GGF57228.1"/>
    <property type="molecule type" value="Genomic_DNA"/>
</dbReference>
<evidence type="ECO:0000313" key="1">
    <source>
        <dbReference type="EMBL" id="GGF57228.1"/>
    </source>
</evidence>
<sequence>MKYWKYYLLALLVILIDQVSKWAVHAYMEPGMPGEIPLLGDWFKLHYTLNPGMAFGVELPAPYGKIILTTFRLVAVTFIAYLIRKHSFRHTHPGLLACGGLILGGAIGNLIDSMFYGVIYNNAPFEAPTPWLHGQVIDMIYLDLYEGFLPMSWPLIGGSHLSLWPIFNIADSAIFIGVALILLNQSKFFQHEDSPTKTVVPHRDTEPTSTEHVQL</sequence>
<organism evidence="1 2">
    <name type="scientific">Hymenobacter qilianensis</name>
    <dbReference type="NCBI Taxonomy" id="1385715"/>
    <lineage>
        <taxon>Bacteria</taxon>
        <taxon>Pseudomonadati</taxon>
        <taxon>Bacteroidota</taxon>
        <taxon>Cytophagia</taxon>
        <taxon>Cytophagales</taxon>
        <taxon>Hymenobacteraceae</taxon>
        <taxon>Hymenobacter</taxon>
    </lineage>
</organism>
<gene>
    <name evidence="1" type="primary">lspA</name>
    <name evidence="1" type="ORF">GCM10011375_10470</name>
</gene>
<dbReference type="Proteomes" id="UP000605392">
    <property type="component" value="Unassembled WGS sequence"/>
</dbReference>
<name>A0ACB5PNR7_9BACT</name>
<reference evidence="1 2" key="1">
    <citation type="journal article" date="2019" name="Int. J. Syst. Evol. Microbiol.">
        <title>The Global Catalogue of Microorganisms (GCM) 10K type strain sequencing project: providing services to taxonomists for standard genome sequencing and annotation.</title>
        <authorList>
            <consortium name="The Broad Institute Genomics Platform"/>
            <consortium name="The Broad Institute Genome Sequencing Center for Infectious Disease"/>
            <person name="Wu L."/>
            <person name="Ma J."/>
        </authorList>
    </citation>
    <scope>NUCLEOTIDE SEQUENCE [LARGE SCALE GENOMIC DNA]</scope>
    <source>
        <strain evidence="1 2">CGMCC 1.12720</strain>
    </source>
</reference>
<accession>A0ACB5PNR7</accession>
<comment type="caution">
    <text evidence="1">The sequence shown here is derived from an EMBL/GenBank/DDBJ whole genome shotgun (WGS) entry which is preliminary data.</text>
</comment>
<evidence type="ECO:0000313" key="2">
    <source>
        <dbReference type="Proteomes" id="UP000605392"/>
    </source>
</evidence>
<protein>
    <submittedName>
        <fullName evidence="1">Lipoprotein signal peptidase</fullName>
    </submittedName>
</protein>